<dbReference type="SUPFAM" id="SSF63829">
    <property type="entry name" value="Calcium-dependent phosphotriesterase"/>
    <property type="match status" value="1"/>
</dbReference>
<dbReference type="PANTHER" id="PTHR33546:SF1">
    <property type="entry name" value="LARGE, MULTIFUNCTIONAL SECRETED PROTEIN"/>
    <property type="match status" value="1"/>
</dbReference>
<dbReference type="PANTHER" id="PTHR33546">
    <property type="entry name" value="LARGE, MULTIFUNCTIONAL SECRETED PROTEIN-RELATED"/>
    <property type="match status" value="1"/>
</dbReference>
<name>A0A2S0VNV1_9ALTE</name>
<dbReference type="InterPro" id="IPR036909">
    <property type="entry name" value="Cyt_c-like_dom_sf"/>
</dbReference>
<evidence type="ECO:0000259" key="5">
    <source>
        <dbReference type="PROSITE" id="PS51007"/>
    </source>
</evidence>
<dbReference type="InterPro" id="IPR011042">
    <property type="entry name" value="6-blade_b-propeller_TolB-like"/>
</dbReference>
<dbReference type="Gene3D" id="2.120.10.30">
    <property type="entry name" value="TolB, C-terminal domain"/>
    <property type="match status" value="1"/>
</dbReference>
<feature type="domain" description="Cytochrome c" evidence="5">
    <location>
        <begin position="58"/>
        <end position="172"/>
    </location>
</feature>
<dbReference type="AlphaFoldDB" id="A0A2S0VNV1"/>
<proteinExistence type="predicted"/>
<sequence>MMLNLMCRGLQFTALLTLMIACSEHQEPNEKTNEDLAKPLATNNPVNKKVATAPKKVDLVAIGKEAFTASGCIECHATKENDSAFKTGPNLFGLFQQPAIKREVQLFNGERTMVVADAGYLSRSLIAPESELAIRQTGVEKGQAYFPVMPKFKWPWNDIRKKAMYEYLRTLNPPGKQGPAQVWHAAKKHQALKPKQTYDHQMWVGEQASIARFMIPGVSTRAIHVGLTNGVNYSFDTVDMSIKKIWWGGFLDATRERTGRGMGLNSLGKEALDWQIDYLVKPLDQRQQAIDLSFKSWPAYPHNHQRDTHRINLEKSVNTPYLQQVAAANAQYLGLDTTDKQNPQLRFEIEGVKYRQTTKINNLGHVEIQFAASQVKRDLQFLVNTQDNQVLAISAGSINNGIWRIPQKQSQQFTIKLKPIALPIQPKRNQVKPAFSHDKQKVVIKNYELASVLPAGYRLESVMAPKDRFGRDQLFEPLALDFAQNGTAVVASRTSGIWQIKDQHWHFFAEGFHDPLGVHIEDKQGNQVVVAHKPELTRVIDKNADGLADLFQTINDDWRLAGNYCEYVHGPVIDEQGNYYFNLNLAHGADTVSGQAMGTYGGYDGWLMRVTQQGELQPWASGLRSPAGLGRGPQDLLLYTDNQGSFVGTSKMHVVDKGDYFGYPASLKDHDNYFGKPINWQQVNQLAEKPAVYFPHGIVANSPGNPTFDNTQGQFGPFAGQILVGDQTMSNISRVDLQKVNGQWQGVVIPFIKGLSSGAMRLSFAPDNSLWIGQTGRGWAARGGEYEALQRLSWDGTTVPFEMKTVKHVHGGFVISFTQDLAEQNIKLEDVQLESWNYLNSPVYGSPRYFHQKHQTQDIIKLNNKQIKIKVAGMVADRIYQIKLKGLQSSQGDKPSNNAAYYTLHELL</sequence>
<keyword evidence="2 4" id="KW-0479">Metal-binding</keyword>
<dbReference type="GO" id="GO:0046872">
    <property type="term" value="F:metal ion binding"/>
    <property type="evidence" value="ECO:0007669"/>
    <property type="project" value="UniProtKB-KW"/>
</dbReference>
<dbReference type="KEGG" id="cate:C2869_05280"/>
<protein>
    <recommendedName>
        <fullName evidence="5">Cytochrome c domain-containing protein</fullName>
    </recommendedName>
</protein>
<accession>A0A2S0VNV1</accession>
<gene>
    <name evidence="6" type="ORF">C2869_05280</name>
</gene>
<keyword evidence="7" id="KW-1185">Reference proteome</keyword>
<dbReference type="PROSITE" id="PS51007">
    <property type="entry name" value="CYTC"/>
    <property type="match status" value="1"/>
</dbReference>
<evidence type="ECO:0000256" key="4">
    <source>
        <dbReference type="PROSITE-ProRule" id="PRU00433"/>
    </source>
</evidence>
<evidence type="ECO:0000256" key="2">
    <source>
        <dbReference type="ARBA" id="ARBA00022723"/>
    </source>
</evidence>
<organism evidence="6 7">
    <name type="scientific">Saccharobesus litoralis</name>
    <dbReference type="NCBI Taxonomy" id="2172099"/>
    <lineage>
        <taxon>Bacteria</taxon>
        <taxon>Pseudomonadati</taxon>
        <taxon>Pseudomonadota</taxon>
        <taxon>Gammaproteobacteria</taxon>
        <taxon>Alteromonadales</taxon>
        <taxon>Alteromonadaceae</taxon>
        <taxon>Saccharobesus</taxon>
    </lineage>
</organism>
<dbReference type="Proteomes" id="UP000244441">
    <property type="component" value="Chromosome"/>
</dbReference>
<reference evidence="6 7" key="1">
    <citation type="submission" date="2018-01" db="EMBL/GenBank/DDBJ databases">
        <title>Genome sequence of a Cantenovulum-like bacteria.</title>
        <authorList>
            <person name="Tan W.R."/>
            <person name="Lau N.-S."/>
            <person name="Go F."/>
            <person name="Amirul A.-A.A."/>
        </authorList>
    </citation>
    <scope>NUCLEOTIDE SEQUENCE [LARGE SCALE GENOMIC DNA]</scope>
    <source>
        <strain evidence="6 7">CCB-QB4</strain>
    </source>
</reference>
<evidence type="ECO:0000313" key="6">
    <source>
        <dbReference type="EMBL" id="AWB65888.1"/>
    </source>
</evidence>
<keyword evidence="3 4" id="KW-0408">Iron</keyword>
<dbReference type="GO" id="GO:0009055">
    <property type="term" value="F:electron transfer activity"/>
    <property type="evidence" value="ECO:0007669"/>
    <property type="project" value="InterPro"/>
</dbReference>
<dbReference type="RefSeq" id="WP_108601961.1">
    <property type="nucleotide sequence ID" value="NZ_CP026604.1"/>
</dbReference>
<dbReference type="Gene3D" id="1.10.760.10">
    <property type="entry name" value="Cytochrome c-like domain"/>
    <property type="match status" value="1"/>
</dbReference>
<evidence type="ECO:0000256" key="3">
    <source>
        <dbReference type="ARBA" id="ARBA00023004"/>
    </source>
</evidence>
<dbReference type="GO" id="GO:0020037">
    <property type="term" value="F:heme binding"/>
    <property type="evidence" value="ECO:0007669"/>
    <property type="project" value="InterPro"/>
</dbReference>
<dbReference type="EMBL" id="CP026604">
    <property type="protein sequence ID" value="AWB65888.1"/>
    <property type="molecule type" value="Genomic_DNA"/>
</dbReference>
<evidence type="ECO:0000313" key="7">
    <source>
        <dbReference type="Proteomes" id="UP000244441"/>
    </source>
</evidence>
<evidence type="ECO:0000256" key="1">
    <source>
        <dbReference type="ARBA" id="ARBA00022617"/>
    </source>
</evidence>
<dbReference type="OrthoDB" id="176168at2"/>
<dbReference type="SUPFAM" id="SSF46626">
    <property type="entry name" value="Cytochrome c"/>
    <property type="match status" value="1"/>
</dbReference>
<dbReference type="InterPro" id="IPR009056">
    <property type="entry name" value="Cyt_c-like_dom"/>
</dbReference>
<keyword evidence="1 4" id="KW-0349">Heme</keyword>